<dbReference type="RefSeq" id="XP_033396401.1">
    <property type="nucleotide sequence ID" value="XM_033546749.1"/>
</dbReference>
<evidence type="ECO:0000313" key="4">
    <source>
        <dbReference type="Proteomes" id="UP000799438"/>
    </source>
</evidence>
<dbReference type="AlphaFoldDB" id="A0A6A6BAS2"/>
<sequence>MFAASRRKTFAQCQPEKSGQTSMIREGQRGTRHRPARPGCNLACPHVYIHAVPIPLIHSLNITSMPEARTLNLSFFFFFFFFSSGCRLSYTNLQKKKKSPNTFEPSFAWMNTH</sequence>
<feature type="region of interest" description="Disordered" evidence="1">
    <location>
        <begin position="1"/>
        <end position="37"/>
    </location>
</feature>
<keyword evidence="2" id="KW-0472">Membrane</keyword>
<accession>A0A6A6BAS2</accession>
<dbReference type="EMBL" id="ML995489">
    <property type="protein sequence ID" value="KAF2140688.1"/>
    <property type="molecule type" value="Genomic_DNA"/>
</dbReference>
<reference evidence="3" key="1">
    <citation type="journal article" date="2020" name="Stud. Mycol.">
        <title>101 Dothideomycetes genomes: a test case for predicting lifestyles and emergence of pathogens.</title>
        <authorList>
            <person name="Haridas S."/>
            <person name="Albert R."/>
            <person name="Binder M."/>
            <person name="Bloem J."/>
            <person name="Labutti K."/>
            <person name="Salamov A."/>
            <person name="Andreopoulos B."/>
            <person name="Baker S."/>
            <person name="Barry K."/>
            <person name="Bills G."/>
            <person name="Bluhm B."/>
            <person name="Cannon C."/>
            <person name="Castanera R."/>
            <person name="Culley D."/>
            <person name="Daum C."/>
            <person name="Ezra D."/>
            <person name="Gonzalez J."/>
            <person name="Henrissat B."/>
            <person name="Kuo A."/>
            <person name="Liang C."/>
            <person name="Lipzen A."/>
            <person name="Lutzoni F."/>
            <person name="Magnuson J."/>
            <person name="Mondo S."/>
            <person name="Nolan M."/>
            <person name="Ohm R."/>
            <person name="Pangilinan J."/>
            <person name="Park H.-J."/>
            <person name="Ramirez L."/>
            <person name="Alfaro M."/>
            <person name="Sun H."/>
            <person name="Tritt A."/>
            <person name="Yoshinaga Y."/>
            <person name="Zwiers L.-H."/>
            <person name="Turgeon B."/>
            <person name="Goodwin S."/>
            <person name="Spatafora J."/>
            <person name="Crous P."/>
            <person name="Grigoriev I."/>
        </authorList>
    </citation>
    <scope>NUCLEOTIDE SEQUENCE</scope>
    <source>
        <strain evidence="3">CBS 121167</strain>
    </source>
</reference>
<keyword evidence="2" id="KW-1133">Transmembrane helix</keyword>
<dbReference type="GeneID" id="54304256"/>
<keyword evidence="2" id="KW-0812">Transmembrane</keyword>
<gene>
    <name evidence="3" type="ORF">K452DRAFT_50064</name>
</gene>
<evidence type="ECO:0000313" key="3">
    <source>
        <dbReference type="EMBL" id="KAF2140688.1"/>
    </source>
</evidence>
<name>A0A6A6BAS2_9PEZI</name>
<keyword evidence="4" id="KW-1185">Reference proteome</keyword>
<protein>
    <submittedName>
        <fullName evidence="3">Uncharacterized protein</fullName>
    </submittedName>
</protein>
<organism evidence="3 4">
    <name type="scientific">Aplosporella prunicola CBS 121167</name>
    <dbReference type="NCBI Taxonomy" id="1176127"/>
    <lineage>
        <taxon>Eukaryota</taxon>
        <taxon>Fungi</taxon>
        <taxon>Dikarya</taxon>
        <taxon>Ascomycota</taxon>
        <taxon>Pezizomycotina</taxon>
        <taxon>Dothideomycetes</taxon>
        <taxon>Dothideomycetes incertae sedis</taxon>
        <taxon>Botryosphaeriales</taxon>
        <taxon>Aplosporellaceae</taxon>
        <taxon>Aplosporella</taxon>
    </lineage>
</organism>
<evidence type="ECO:0000256" key="1">
    <source>
        <dbReference type="SAM" id="MobiDB-lite"/>
    </source>
</evidence>
<dbReference type="Proteomes" id="UP000799438">
    <property type="component" value="Unassembled WGS sequence"/>
</dbReference>
<proteinExistence type="predicted"/>
<feature type="transmembrane region" description="Helical" evidence="2">
    <location>
        <begin position="71"/>
        <end position="90"/>
    </location>
</feature>
<feature type="compositionally biased region" description="Polar residues" evidence="1">
    <location>
        <begin position="11"/>
        <end position="23"/>
    </location>
</feature>
<evidence type="ECO:0000256" key="2">
    <source>
        <dbReference type="SAM" id="Phobius"/>
    </source>
</evidence>